<feature type="region of interest" description="Disordered" evidence="1">
    <location>
        <begin position="1"/>
        <end position="39"/>
    </location>
</feature>
<proteinExistence type="predicted"/>
<accession>A0A6J4JVL9</accession>
<dbReference type="AlphaFoldDB" id="A0A6J4JVL9"/>
<name>A0A6J4JVL9_9ACTN</name>
<evidence type="ECO:0000313" key="2">
    <source>
        <dbReference type="EMBL" id="CAA9288755.1"/>
    </source>
</evidence>
<reference evidence="2" key="1">
    <citation type="submission" date="2020-02" db="EMBL/GenBank/DDBJ databases">
        <authorList>
            <person name="Meier V. D."/>
        </authorList>
    </citation>
    <scope>NUCLEOTIDE SEQUENCE</scope>
    <source>
        <strain evidence="2">AVDCRST_MAG41</strain>
    </source>
</reference>
<sequence length="39" mass="4047">AARWRGARRGAGTGADRRIGGAPARARPRPPCLGSRPGH</sequence>
<feature type="non-terminal residue" evidence="2">
    <location>
        <position position="1"/>
    </location>
</feature>
<dbReference type="EMBL" id="CADCTP010000404">
    <property type="protein sequence ID" value="CAA9288755.1"/>
    <property type="molecule type" value="Genomic_DNA"/>
</dbReference>
<protein>
    <submittedName>
        <fullName evidence="2">Uncharacterized protein</fullName>
    </submittedName>
</protein>
<evidence type="ECO:0000256" key="1">
    <source>
        <dbReference type="SAM" id="MobiDB-lite"/>
    </source>
</evidence>
<organism evidence="2">
    <name type="scientific">uncultured Mycobacteriales bacterium</name>
    <dbReference type="NCBI Taxonomy" id="581187"/>
    <lineage>
        <taxon>Bacteria</taxon>
        <taxon>Bacillati</taxon>
        <taxon>Actinomycetota</taxon>
        <taxon>Actinomycetes</taxon>
        <taxon>Mycobacteriales</taxon>
        <taxon>environmental samples</taxon>
    </lineage>
</organism>
<feature type="non-terminal residue" evidence="2">
    <location>
        <position position="39"/>
    </location>
</feature>
<gene>
    <name evidence="2" type="ORF">AVDCRST_MAG41-4216</name>
</gene>